<gene>
    <name evidence="2" type="ORF">R1sor_004297</name>
</gene>
<feature type="region of interest" description="Disordered" evidence="1">
    <location>
        <begin position="172"/>
        <end position="213"/>
    </location>
</feature>
<evidence type="ECO:0000256" key="1">
    <source>
        <dbReference type="SAM" id="MobiDB-lite"/>
    </source>
</evidence>
<feature type="region of interest" description="Disordered" evidence="1">
    <location>
        <begin position="26"/>
        <end position="59"/>
    </location>
</feature>
<sequence>MNGDSCVVREGEEVGRSFIAVRANGRRKGGIGGIVRTDEGREDDEGRKGGTGRQRSRRCSVGVTRMQMLDFGSRTFVHRRACKRTEEGRHWRHCANGRRKGGRRRKERRGRKAAKSAVQRWGDKDADGGRRRKERRGRKAAKSALGWQGCGCWISDLGRSFIAVRANGRRKGGIGGIVRTDEGREDDEGRKGGAGRQRSRRWDGKDADVGFRI</sequence>
<feature type="compositionally biased region" description="Basic and acidic residues" evidence="1">
    <location>
        <begin position="200"/>
        <end position="213"/>
    </location>
</feature>
<dbReference type="AlphaFoldDB" id="A0ABD3HIB9"/>
<organism evidence="2 3">
    <name type="scientific">Riccia sorocarpa</name>
    <dbReference type="NCBI Taxonomy" id="122646"/>
    <lineage>
        <taxon>Eukaryota</taxon>
        <taxon>Viridiplantae</taxon>
        <taxon>Streptophyta</taxon>
        <taxon>Embryophyta</taxon>
        <taxon>Marchantiophyta</taxon>
        <taxon>Marchantiopsida</taxon>
        <taxon>Marchantiidae</taxon>
        <taxon>Marchantiales</taxon>
        <taxon>Ricciaceae</taxon>
        <taxon>Riccia</taxon>
    </lineage>
</organism>
<feature type="compositionally biased region" description="Basic residues" evidence="1">
    <location>
        <begin position="95"/>
        <end position="114"/>
    </location>
</feature>
<keyword evidence="3" id="KW-1185">Reference proteome</keyword>
<dbReference type="EMBL" id="JBJQOH010000003">
    <property type="protein sequence ID" value="KAL3690646.1"/>
    <property type="molecule type" value="Genomic_DNA"/>
</dbReference>
<feature type="compositionally biased region" description="Basic and acidic residues" evidence="1">
    <location>
        <begin position="36"/>
        <end position="48"/>
    </location>
</feature>
<dbReference type="Proteomes" id="UP001633002">
    <property type="component" value="Unassembled WGS sequence"/>
</dbReference>
<protein>
    <submittedName>
        <fullName evidence="2">Uncharacterized protein</fullName>
    </submittedName>
</protein>
<reference evidence="2 3" key="1">
    <citation type="submission" date="2024-09" db="EMBL/GenBank/DDBJ databases">
        <title>Chromosome-scale assembly of Riccia sorocarpa.</title>
        <authorList>
            <person name="Paukszto L."/>
        </authorList>
    </citation>
    <scope>NUCLEOTIDE SEQUENCE [LARGE SCALE GENOMIC DNA]</scope>
    <source>
        <strain evidence="2">LP-2024</strain>
        <tissue evidence="2">Aerial parts of the thallus</tissue>
    </source>
</reference>
<evidence type="ECO:0000313" key="3">
    <source>
        <dbReference type="Proteomes" id="UP001633002"/>
    </source>
</evidence>
<comment type="caution">
    <text evidence="2">The sequence shown here is derived from an EMBL/GenBank/DDBJ whole genome shotgun (WGS) entry which is preliminary data.</text>
</comment>
<name>A0ABD3HIB9_9MARC</name>
<proteinExistence type="predicted"/>
<feature type="compositionally biased region" description="Basic and acidic residues" evidence="1">
    <location>
        <begin position="179"/>
        <end position="191"/>
    </location>
</feature>
<feature type="compositionally biased region" description="Basic residues" evidence="1">
    <location>
        <begin position="130"/>
        <end position="140"/>
    </location>
</feature>
<feature type="region of interest" description="Disordered" evidence="1">
    <location>
        <begin position="95"/>
        <end position="140"/>
    </location>
</feature>
<evidence type="ECO:0000313" key="2">
    <source>
        <dbReference type="EMBL" id="KAL3690646.1"/>
    </source>
</evidence>
<accession>A0ABD3HIB9</accession>